<dbReference type="InterPro" id="IPR056739">
    <property type="entry name" value="NfeD_membrane"/>
</dbReference>
<dbReference type="AlphaFoldDB" id="A0A3S9SXU2"/>
<evidence type="ECO:0000259" key="7">
    <source>
        <dbReference type="Pfam" id="PF24961"/>
    </source>
</evidence>
<protein>
    <submittedName>
        <fullName evidence="9">Peptidase S14</fullName>
    </submittedName>
</protein>
<gene>
    <name evidence="9" type="ORF">BBF96_07055</name>
</gene>
<evidence type="ECO:0000313" key="10">
    <source>
        <dbReference type="Proteomes" id="UP000267250"/>
    </source>
</evidence>
<accession>A0A3S9SXU2</accession>
<organism evidence="9 10">
    <name type="scientific">Anoxybacter fermentans</name>
    <dbReference type="NCBI Taxonomy" id="1323375"/>
    <lineage>
        <taxon>Bacteria</taxon>
        <taxon>Bacillati</taxon>
        <taxon>Bacillota</taxon>
        <taxon>Clostridia</taxon>
        <taxon>Halanaerobiales</taxon>
        <taxon>Anoxybacter</taxon>
    </lineage>
</organism>
<dbReference type="Gene3D" id="2.40.50.140">
    <property type="entry name" value="Nucleic acid-binding proteins"/>
    <property type="match status" value="1"/>
</dbReference>
<dbReference type="OrthoDB" id="9806253at2"/>
<keyword evidence="4 5" id="KW-0472">Membrane</keyword>
<feature type="transmembrane region" description="Helical" evidence="5">
    <location>
        <begin position="249"/>
        <end position="269"/>
    </location>
</feature>
<dbReference type="PANTHER" id="PTHR33507">
    <property type="entry name" value="INNER MEMBRANE PROTEIN YBBJ"/>
    <property type="match status" value="1"/>
</dbReference>
<feature type="transmembrane region" description="Helical" evidence="5">
    <location>
        <begin position="275"/>
        <end position="293"/>
    </location>
</feature>
<feature type="transmembrane region" description="Helical" evidence="5">
    <location>
        <begin position="323"/>
        <end position="345"/>
    </location>
</feature>
<feature type="transmembrane region" description="Helical" evidence="5">
    <location>
        <begin position="222"/>
        <end position="242"/>
    </location>
</feature>
<comment type="subcellular location">
    <subcellularLocation>
        <location evidence="1">Membrane</location>
        <topology evidence="1">Multi-pass membrane protein</topology>
    </subcellularLocation>
</comment>
<evidence type="ECO:0000256" key="1">
    <source>
        <dbReference type="ARBA" id="ARBA00004141"/>
    </source>
</evidence>
<evidence type="ECO:0000256" key="5">
    <source>
        <dbReference type="SAM" id="Phobius"/>
    </source>
</evidence>
<evidence type="ECO:0000259" key="6">
    <source>
        <dbReference type="Pfam" id="PF01957"/>
    </source>
</evidence>
<dbReference type="Pfam" id="PF24961">
    <property type="entry name" value="NfeD_membrane"/>
    <property type="match status" value="1"/>
</dbReference>
<sequence>MNKYRRLIIILLIFLFSVTPILKGAPSDLIYLVKVEGDIDPGLTRFIEKSIKNAERDGAKAIIFQISTFGGLVKSATEIRDLIIDAPLLTVALVKDRAWSAGALITLACDRIYMTPGSSIGAAETRPKEEKYISAFRKEFKATAERKGRNPDIAAAMVDADIEIEGVIERGKLLTLTATEAVELGMADKRLNTVEEILPEIEAEGGVVKVIEPSLSDQFARIITNSYISSLLIIIGFIGLVVEAVTLGWGVGGTIGILSLALFFSGNLLVGNTNWGLILLFLAGMILLGLEFFVVPGFGITGLTGIVLVVASLFLTFENAVLGVYAISIALILALITFVFLIRYFGNTRIWNKIALNAAQTKEDGYLVPGQRKTLIDKEGEALTPLHPAGTALIDGERVDVISQSSYIPKGSRIKVIKVEGTKVIVREI</sequence>
<dbReference type="Gene3D" id="3.90.226.10">
    <property type="entry name" value="2-enoyl-CoA Hydratase, Chain A, domain 1"/>
    <property type="match status" value="1"/>
</dbReference>
<dbReference type="GO" id="GO:0005886">
    <property type="term" value="C:plasma membrane"/>
    <property type="evidence" value="ECO:0007669"/>
    <property type="project" value="TreeGrafter"/>
</dbReference>
<dbReference type="Proteomes" id="UP000267250">
    <property type="component" value="Chromosome"/>
</dbReference>
<dbReference type="Pfam" id="PF25145">
    <property type="entry name" value="NfeD1b_N"/>
    <property type="match status" value="1"/>
</dbReference>
<dbReference type="EMBL" id="CP016379">
    <property type="protein sequence ID" value="AZR73163.1"/>
    <property type="molecule type" value="Genomic_DNA"/>
</dbReference>
<reference evidence="9 10" key="1">
    <citation type="submission" date="2016-07" db="EMBL/GenBank/DDBJ databases">
        <title>Genome and transcriptome analysis of iron-reducing fermentative bacteria Anoxybacter fermentans.</title>
        <authorList>
            <person name="Zeng X."/>
            <person name="Shao Z."/>
        </authorList>
    </citation>
    <scope>NUCLEOTIDE SEQUENCE [LARGE SCALE GENOMIC DNA]</scope>
    <source>
        <strain evidence="9 10">DY22613</strain>
    </source>
</reference>
<dbReference type="SUPFAM" id="SSF52096">
    <property type="entry name" value="ClpP/crotonase"/>
    <property type="match status" value="1"/>
</dbReference>
<feature type="domain" description="NfeD integral membrane" evidence="7">
    <location>
        <begin position="227"/>
        <end position="343"/>
    </location>
</feature>
<dbReference type="InterPro" id="IPR012340">
    <property type="entry name" value="NA-bd_OB-fold"/>
</dbReference>
<keyword evidence="3 5" id="KW-1133">Transmembrane helix</keyword>
<evidence type="ECO:0000256" key="3">
    <source>
        <dbReference type="ARBA" id="ARBA00022989"/>
    </source>
</evidence>
<name>A0A3S9SXU2_9FIRM</name>
<dbReference type="InterPro" id="IPR029045">
    <property type="entry name" value="ClpP/crotonase-like_dom_sf"/>
</dbReference>
<evidence type="ECO:0000313" key="9">
    <source>
        <dbReference type="EMBL" id="AZR73163.1"/>
    </source>
</evidence>
<dbReference type="PANTHER" id="PTHR33507:SF3">
    <property type="entry name" value="INNER MEMBRANE PROTEIN YBBJ"/>
    <property type="match status" value="1"/>
</dbReference>
<dbReference type="RefSeq" id="WP_127016497.1">
    <property type="nucleotide sequence ID" value="NZ_CP016379.1"/>
</dbReference>
<dbReference type="CDD" id="cd07021">
    <property type="entry name" value="Clp_protease_NfeD_like"/>
    <property type="match status" value="1"/>
</dbReference>
<dbReference type="SUPFAM" id="SSF141322">
    <property type="entry name" value="NfeD domain-like"/>
    <property type="match status" value="1"/>
</dbReference>
<dbReference type="InterPro" id="IPR056738">
    <property type="entry name" value="NfeD1b_N"/>
</dbReference>
<evidence type="ECO:0000256" key="4">
    <source>
        <dbReference type="ARBA" id="ARBA00023136"/>
    </source>
</evidence>
<feature type="domain" description="NfeD-like C-terminal" evidence="6">
    <location>
        <begin position="373"/>
        <end position="427"/>
    </location>
</feature>
<dbReference type="Pfam" id="PF01957">
    <property type="entry name" value="NfeD"/>
    <property type="match status" value="1"/>
</dbReference>
<dbReference type="InterPro" id="IPR052165">
    <property type="entry name" value="Membrane_assoc_protease"/>
</dbReference>
<proteinExistence type="predicted"/>
<keyword evidence="2 5" id="KW-0812">Transmembrane</keyword>
<dbReference type="InterPro" id="IPR002810">
    <property type="entry name" value="NfeD-like_C"/>
</dbReference>
<evidence type="ECO:0000256" key="2">
    <source>
        <dbReference type="ARBA" id="ARBA00022692"/>
    </source>
</evidence>
<dbReference type="KEGG" id="aft:BBF96_07055"/>
<evidence type="ECO:0000259" key="8">
    <source>
        <dbReference type="Pfam" id="PF25145"/>
    </source>
</evidence>
<keyword evidence="10" id="KW-1185">Reference proteome</keyword>
<feature type="domain" description="NfeD1b N-terminal" evidence="8">
    <location>
        <begin position="30"/>
        <end position="208"/>
    </location>
</feature>